<dbReference type="PANTHER" id="PTHR42949">
    <property type="entry name" value="ANAEROBIC GLYCEROL-3-PHOSPHATE DEHYDROGENASE SUBUNIT B"/>
    <property type="match status" value="1"/>
</dbReference>
<dbReference type="PRINTS" id="PR00368">
    <property type="entry name" value="FADPNR"/>
</dbReference>
<proteinExistence type="predicted"/>
<protein>
    <submittedName>
        <fullName evidence="3">Sarcosine oxidase subunit alpha</fullName>
        <ecNumber evidence="3">1.5.3.1</ecNumber>
    </submittedName>
</protein>
<dbReference type="Pfam" id="PF07992">
    <property type="entry name" value="Pyr_redox_2"/>
    <property type="match status" value="1"/>
</dbReference>
<evidence type="ECO:0000313" key="4">
    <source>
        <dbReference type="Proteomes" id="UP000585272"/>
    </source>
</evidence>
<gene>
    <name evidence="3" type="ORF">BDZ31_000153</name>
</gene>
<feature type="domain" description="FAD/NAD(P)-binding" evidence="2">
    <location>
        <begin position="8"/>
        <end position="344"/>
    </location>
</feature>
<dbReference type="InterPro" id="IPR051691">
    <property type="entry name" value="Metab_Enz_Cyan_OpOx_G3PDH"/>
</dbReference>
<evidence type="ECO:0000313" key="3">
    <source>
        <dbReference type="EMBL" id="MBB4660580.1"/>
    </source>
</evidence>
<dbReference type="EC" id="1.5.3.1" evidence="3"/>
<accession>A0A840I9H2</accession>
<evidence type="ECO:0000256" key="1">
    <source>
        <dbReference type="ARBA" id="ARBA00023002"/>
    </source>
</evidence>
<dbReference type="RefSeq" id="WP_183338028.1">
    <property type="nucleotide sequence ID" value="NZ_JACHNU010000001.1"/>
</dbReference>
<organism evidence="3 4">
    <name type="scientific">Conexibacter arvalis</name>
    <dbReference type="NCBI Taxonomy" id="912552"/>
    <lineage>
        <taxon>Bacteria</taxon>
        <taxon>Bacillati</taxon>
        <taxon>Actinomycetota</taxon>
        <taxon>Thermoleophilia</taxon>
        <taxon>Solirubrobacterales</taxon>
        <taxon>Conexibacteraceae</taxon>
        <taxon>Conexibacter</taxon>
    </lineage>
</organism>
<evidence type="ECO:0000259" key="2">
    <source>
        <dbReference type="Pfam" id="PF07992"/>
    </source>
</evidence>
<dbReference type="SUPFAM" id="SSF51905">
    <property type="entry name" value="FAD/NAD(P)-binding domain"/>
    <property type="match status" value="1"/>
</dbReference>
<dbReference type="Proteomes" id="UP000585272">
    <property type="component" value="Unassembled WGS sequence"/>
</dbReference>
<reference evidence="3 4" key="1">
    <citation type="submission" date="2020-08" db="EMBL/GenBank/DDBJ databases">
        <title>Genomic Encyclopedia of Archaeal and Bacterial Type Strains, Phase II (KMG-II): from individual species to whole genera.</title>
        <authorList>
            <person name="Goeker M."/>
        </authorList>
    </citation>
    <scope>NUCLEOTIDE SEQUENCE [LARGE SCALE GENOMIC DNA]</scope>
    <source>
        <strain evidence="3 4">DSM 23288</strain>
    </source>
</reference>
<keyword evidence="1 3" id="KW-0560">Oxidoreductase</keyword>
<dbReference type="PANTHER" id="PTHR42949:SF3">
    <property type="entry name" value="ANAEROBIC GLYCEROL-3-PHOSPHATE DEHYDROGENASE SUBUNIT B"/>
    <property type="match status" value="1"/>
</dbReference>
<sequence length="405" mass="40551">MDSATTVDVAVLGAGPAGLSAAAAAAEHGRSVAVFDEGEAPGGRLVGQLHRERDGRWKVGRDEAERLRDRALGAGATIVAGVSAWAVEPGWSVYLRGDGAAPRVCHARALVVATGAGELAAPLPGWTLPGAITPGAAQVLVNVHGVLPGRRALIAGTDALGLEAAQLLEVVGASVVGVHPVAGVDGAAEPPAAALRRLVGTVGAAAPSPLLRAGGRLARGRVVARAAVPLLPRRVAGVPLRLREAVTALRGDGRVEEAELAAVGADGRLGEARRTVAIDLACVGGGLRPLVELLAGSGCELVALPGLGGVVPLHGPDQQTTAPRAFVAGGVTGVEGAAVCAAQGTVAGLAAALAAGAPPAVRRELAPARARVARRRAEATVRFHPELEPARARMRTMWEARCASA</sequence>
<dbReference type="InterPro" id="IPR036188">
    <property type="entry name" value="FAD/NAD-bd_sf"/>
</dbReference>
<dbReference type="EMBL" id="JACHNU010000001">
    <property type="protein sequence ID" value="MBB4660580.1"/>
    <property type="molecule type" value="Genomic_DNA"/>
</dbReference>
<dbReference type="InterPro" id="IPR023753">
    <property type="entry name" value="FAD/NAD-binding_dom"/>
</dbReference>
<dbReference type="GO" id="GO:0008115">
    <property type="term" value="F:sarcosine oxidase activity"/>
    <property type="evidence" value="ECO:0007669"/>
    <property type="project" value="UniProtKB-EC"/>
</dbReference>
<keyword evidence="4" id="KW-1185">Reference proteome</keyword>
<name>A0A840I9H2_9ACTN</name>
<comment type="caution">
    <text evidence="3">The sequence shown here is derived from an EMBL/GenBank/DDBJ whole genome shotgun (WGS) entry which is preliminary data.</text>
</comment>
<dbReference type="PRINTS" id="PR00411">
    <property type="entry name" value="PNDRDTASEI"/>
</dbReference>
<dbReference type="AlphaFoldDB" id="A0A840I9H2"/>
<dbReference type="Gene3D" id="3.50.50.60">
    <property type="entry name" value="FAD/NAD(P)-binding domain"/>
    <property type="match status" value="1"/>
</dbReference>